<gene>
    <name evidence="3" type="ORF">EJC51_06980</name>
</gene>
<dbReference type="AlphaFoldDB" id="A0A3Q9BW79"/>
<accession>A0A3Q9BW79</accession>
<sequence>MADATVRTRLPAKSATATTSGPTTEAAKAPSGPGGLLDSQRAAGNQATHETVAAVQSPEPTGLKGQLVRMATDAVISQLPGGPTLRVTGAAVYGFVSTLAHEVSLADLAAGVKELATPRNLRDFVLAYEAGSILGFISPVTDLFGIVVLAEELNKMAEDLGRAAWEHPEELIAKARALGNDFRTFLKDTGKNLSALELLKHAIELPDQVMRGLEAKAGQIGGHAAHAMILHFSGKEEEQPARPAEPPAGYAGRLERWAVENRKKLTNTQWSRIGYNIGYDVGAVVSNTLLLVFSFGAGEAVAAIGAELGKLGGLLARVGNVAEKVGAGIKVIEDLIAALLSKPMQWLEPVLKPFFELLERLRTFLLELLGFVDKKAAKTAVTTLEKHAAEAAAAPDPPHAPTPTAPEPHPAPNSPTPEPHPTAPESHPAPKPSAAEPPVAHTAAPPPKSTAAPKKGPAAKKSAPTLKKTTTKPTPKKTTSTPKKTTKPTSKKTAPTPKKTTKPTSKKTAPTPKTTAPPKKKPAATSGGGAHPRPVVERVGAEDGFHPRLDPEPRFFGDLGGPHHHVLDQHGRPLLAEGWLRTTKGTRHADQELGAWRMGGKASGTDQAHGLGRQFGGDGRHFNLTPQPSELNQGPVKALEGVLAQETKAGRRFYLQTYTDYAGPGRVPSTVEYRVFVNDGGAPRLIYSQRFIASH</sequence>
<name>A0A3Q9BW79_9ACTN</name>
<reference evidence="3 4" key="1">
    <citation type="submission" date="2018-12" db="EMBL/GenBank/DDBJ databases">
        <authorList>
            <person name="Li K."/>
        </authorList>
    </citation>
    <scope>NUCLEOTIDE SEQUENCE [LARGE SCALE GENOMIC DNA]</scope>
    <source>
        <strain evidence="4">CR22</strain>
    </source>
</reference>
<feature type="compositionally biased region" description="Pro residues" evidence="1">
    <location>
        <begin position="395"/>
        <end position="431"/>
    </location>
</feature>
<keyword evidence="4" id="KW-1185">Reference proteome</keyword>
<feature type="compositionally biased region" description="Low complexity" evidence="1">
    <location>
        <begin position="506"/>
        <end position="517"/>
    </location>
</feature>
<dbReference type="PRINTS" id="PR01217">
    <property type="entry name" value="PRICHEXTENSN"/>
</dbReference>
<proteinExistence type="predicted"/>
<dbReference type="RefSeq" id="WP_126270238.1">
    <property type="nucleotide sequence ID" value="NZ_CP034463.1"/>
</dbReference>
<evidence type="ECO:0000313" key="3">
    <source>
        <dbReference type="EMBL" id="AZP15870.1"/>
    </source>
</evidence>
<dbReference type="EMBL" id="CP034463">
    <property type="protein sequence ID" value="AZP15870.1"/>
    <property type="molecule type" value="Genomic_DNA"/>
</dbReference>
<dbReference type="Pfam" id="PF13930">
    <property type="entry name" value="Endonuclea_NS_2"/>
    <property type="match status" value="1"/>
</dbReference>
<feature type="compositionally biased region" description="Low complexity" evidence="1">
    <location>
        <begin position="449"/>
        <end position="483"/>
    </location>
</feature>
<evidence type="ECO:0000259" key="2">
    <source>
        <dbReference type="Pfam" id="PF13930"/>
    </source>
</evidence>
<feature type="region of interest" description="Disordered" evidence="1">
    <location>
        <begin position="1"/>
        <end position="46"/>
    </location>
</feature>
<dbReference type="KEGG" id="saqu:EJC51_06980"/>
<dbReference type="Proteomes" id="UP000280197">
    <property type="component" value="Chromosome"/>
</dbReference>
<evidence type="ECO:0000313" key="4">
    <source>
        <dbReference type="Proteomes" id="UP000280197"/>
    </source>
</evidence>
<evidence type="ECO:0000256" key="1">
    <source>
        <dbReference type="SAM" id="MobiDB-lite"/>
    </source>
</evidence>
<protein>
    <recommendedName>
        <fullName evidence="2">Type VII secretion system protein EssD-like domain-containing protein</fullName>
    </recommendedName>
</protein>
<feature type="region of interest" description="Disordered" evidence="1">
    <location>
        <begin position="387"/>
        <end position="535"/>
    </location>
</feature>
<organism evidence="3 4">
    <name type="scientific">Streptomyces aquilus</name>
    <dbReference type="NCBI Taxonomy" id="2548456"/>
    <lineage>
        <taxon>Bacteria</taxon>
        <taxon>Bacillati</taxon>
        <taxon>Actinomycetota</taxon>
        <taxon>Actinomycetes</taxon>
        <taxon>Kitasatosporales</taxon>
        <taxon>Streptomycetaceae</taxon>
        <taxon>Streptomyces</taxon>
    </lineage>
</organism>
<dbReference type="InterPro" id="IPR044927">
    <property type="entry name" value="Endonuclea_NS_2"/>
</dbReference>
<feature type="domain" description="Type VII secretion system protein EssD-like" evidence="2">
    <location>
        <begin position="565"/>
        <end position="672"/>
    </location>
</feature>